<evidence type="ECO:0000313" key="2">
    <source>
        <dbReference type="Proteomes" id="UP001431209"/>
    </source>
</evidence>
<name>A0AAW2ZGS6_9EUKA</name>
<dbReference type="Proteomes" id="UP001431209">
    <property type="component" value="Unassembled WGS sequence"/>
</dbReference>
<sequence length="59" mass="6912">MFAPSQNVCDVCFEKLQEYKDTSVPTRNAASDALCKNEYKKIIQRTNMFWNVCFIRSDI</sequence>
<protein>
    <submittedName>
        <fullName evidence="1">Leucine-rich repeat-containing protein</fullName>
    </submittedName>
</protein>
<organism evidence="1 2">
    <name type="scientific">Acrasis kona</name>
    <dbReference type="NCBI Taxonomy" id="1008807"/>
    <lineage>
        <taxon>Eukaryota</taxon>
        <taxon>Discoba</taxon>
        <taxon>Heterolobosea</taxon>
        <taxon>Tetramitia</taxon>
        <taxon>Eutetramitia</taxon>
        <taxon>Acrasidae</taxon>
        <taxon>Acrasis</taxon>
    </lineage>
</organism>
<dbReference type="EMBL" id="JAOPGA020001505">
    <property type="protein sequence ID" value="KAL0488996.1"/>
    <property type="molecule type" value="Genomic_DNA"/>
</dbReference>
<evidence type="ECO:0000313" key="1">
    <source>
        <dbReference type="EMBL" id="KAL0488996.1"/>
    </source>
</evidence>
<accession>A0AAW2ZGS6</accession>
<proteinExistence type="predicted"/>
<comment type="caution">
    <text evidence="1">The sequence shown here is derived from an EMBL/GenBank/DDBJ whole genome shotgun (WGS) entry which is preliminary data.</text>
</comment>
<reference evidence="1 2" key="1">
    <citation type="submission" date="2024-03" db="EMBL/GenBank/DDBJ databases">
        <title>The Acrasis kona genome and developmental transcriptomes reveal deep origins of eukaryotic multicellular pathways.</title>
        <authorList>
            <person name="Sheikh S."/>
            <person name="Fu C.-J."/>
            <person name="Brown M.W."/>
            <person name="Baldauf S.L."/>
        </authorList>
    </citation>
    <scope>NUCLEOTIDE SEQUENCE [LARGE SCALE GENOMIC DNA]</scope>
    <source>
        <strain evidence="1 2">ATCC MYA-3509</strain>
    </source>
</reference>
<gene>
    <name evidence="1" type="ORF">AKO1_013423</name>
</gene>
<dbReference type="AlphaFoldDB" id="A0AAW2ZGS6"/>
<keyword evidence="2" id="KW-1185">Reference proteome</keyword>